<dbReference type="NCBIfam" id="TIGR01730">
    <property type="entry name" value="RND_mfp"/>
    <property type="match status" value="1"/>
</dbReference>
<evidence type="ECO:0000313" key="12">
    <source>
        <dbReference type="EMBL" id="APZ43329.1"/>
    </source>
</evidence>
<accession>A0A1P8UHM2</accession>
<keyword evidence="5" id="KW-0997">Cell inner membrane</keyword>
<dbReference type="Proteomes" id="UP000243807">
    <property type="component" value="Chromosome"/>
</dbReference>
<dbReference type="InterPro" id="IPR058627">
    <property type="entry name" value="MdtA-like_C"/>
</dbReference>
<feature type="domain" description="Multidrug resistance protein MdtA-like barrel-sandwich hybrid" evidence="9">
    <location>
        <begin position="69"/>
        <end position="206"/>
    </location>
</feature>
<keyword evidence="3" id="KW-0813">Transport</keyword>
<feature type="domain" description="Multidrug resistance protein MdtA-like C-terminal permuted SH3" evidence="11">
    <location>
        <begin position="302"/>
        <end position="355"/>
    </location>
</feature>
<name>A0A1P8UHM2_9GAMM</name>
<dbReference type="Gene3D" id="2.40.420.20">
    <property type="match status" value="1"/>
</dbReference>
<comment type="subcellular location">
    <subcellularLocation>
        <location evidence="1">Cell membrane</location>
    </subcellularLocation>
</comment>
<evidence type="ECO:0000313" key="13">
    <source>
        <dbReference type="Proteomes" id="UP000243807"/>
    </source>
</evidence>
<dbReference type="AlphaFoldDB" id="A0A1P8UHM2"/>
<dbReference type="EMBL" id="CP019434">
    <property type="protein sequence ID" value="APZ43329.1"/>
    <property type="molecule type" value="Genomic_DNA"/>
</dbReference>
<evidence type="ECO:0000256" key="2">
    <source>
        <dbReference type="ARBA" id="ARBA00009477"/>
    </source>
</evidence>
<dbReference type="PANTHER" id="PTHR30469">
    <property type="entry name" value="MULTIDRUG RESISTANCE PROTEIN MDTA"/>
    <property type="match status" value="1"/>
</dbReference>
<evidence type="ECO:0000256" key="7">
    <source>
        <dbReference type="SAM" id="MobiDB-lite"/>
    </source>
</evidence>
<evidence type="ECO:0000256" key="4">
    <source>
        <dbReference type="ARBA" id="ARBA00022475"/>
    </source>
</evidence>
<keyword evidence="4" id="KW-1003">Cell membrane</keyword>
<dbReference type="SUPFAM" id="SSF111369">
    <property type="entry name" value="HlyD-like secretion proteins"/>
    <property type="match status" value="1"/>
</dbReference>
<dbReference type="KEGG" id="afy:BW247_09655"/>
<dbReference type="Gene3D" id="1.10.287.470">
    <property type="entry name" value="Helix hairpin bin"/>
    <property type="match status" value="1"/>
</dbReference>
<dbReference type="Pfam" id="PF25944">
    <property type="entry name" value="Beta-barrel_RND"/>
    <property type="match status" value="1"/>
</dbReference>
<dbReference type="PANTHER" id="PTHR30469:SF36">
    <property type="entry name" value="BLL3903 PROTEIN"/>
    <property type="match status" value="1"/>
</dbReference>
<proteinExistence type="inferred from homology"/>
<evidence type="ECO:0000256" key="1">
    <source>
        <dbReference type="ARBA" id="ARBA00004236"/>
    </source>
</evidence>
<dbReference type="Gene3D" id="2.40.50.100">
    <property type="match status" value="1"/>
</dbReference>
<dbReference type="InterPro" id="IPR058624">
    <property type="entry name" value="MdtA-like_HH"/>
</dbReference>
<dbReference type="InterPro" id="IPR058625">
    <property type="entry name" value="MdtA-like_BSH"/>
</dbReference>
<keyword evidence="13" id="KW-1185">Reference proteome</keyword>
<organism evidence="12 13">
    <name type="scientific">Acidihalobacter ferrooxydans</name>
    <dbReference type="NCBI Taxonomy" id="1765967"/>
    <lineage>
        <taxon>Bacteria</taxon>
        <taxon>Pseudomonadati</taxon>
        <taxon>Pseudomonadota</taxon>
        <taxon>Gammaproteobacteria</taxon>
        <taxon>Chromatiales</taxon>
        <taxon>Ectothiorhodospiraceae</taxon>
        <taxon>Acidihalobacter</taxon>
    </lineage>
</organism>
<gene>
    <name evidence="12" type="ORF">BW247_09655</name>
</gene>
<dbReference type="Pfam" id="PF25876">
    <property type="entry name" value="HH_MFP_RND"/>
    <property type="match status" value="1"/>
</dbReference>
<evidence type="ECO:0000259" key="10">
    <source>
        <dbReference type="Pfam" id="PF25944"/>
    </source>
</evidence>
<comment type="similarity">
    <text evidence="2">Belongs to the membrane fusion protein (MFP) (TC 8.A.1) family.</text>
</comment>
<dbReference type="RefSeq" id="WP_076836970.1">
    <property type="nucleotide sequence ID" value="NZ_CP019434.1"/>
</dbReference>
<feature type="domain" description="Multidrug resistance protein MdtA-like alpha-helical hairpin" evidence="8">
    <location>
        <begin position="109"/>
        <end position="178"/>
    </location>
</feature>
<reference evidence="12 13" key="1">
    <citation type="submission" date="2017-01" db="EMBL/GenBank/DDBJ databases">
        <title>Draft sequence of Acidihalobacter ferrooxidans strain DSM 14175 (strain V8).</title>
        <authorList>
            <person name="Khaleque H.N."/>
            <person name="Ramsay J.P."/>
            <person name="Murphy R.J.T."/>
            <person name="Kaksonen A.H."/>
            <person name="Boxall N.J."/>
            <person name="Watkin E.L.J."/>
        </authorList>
    </citation>
    <scope>NUCLEOTIDE SEQUENCE [LARGE SCALE GENOMIC DNA]</scope>
    <source>
        <strain evidence="12 13">V8</strain>
    </source>
</reference>
<dbReference type="STRING" id="1765967.BW247_09655"/>
<dbReference type="Gene3D" id="2.40.30.170">
    <property type="match status" value="1"/>
</dbReference>
<dbReference type="GO" id="GO:1990281">
    <property type="term" value="C:efflux pump complex"/>
    <property type="evidence" value="ECO:0007669"/>
    <property type="project" value="TreeGrafter"/>
</dbReference>
<sequence>MDGDTGRWTLRVATAVCAVLLLGACSKSSEQTGRRHGFGGALTVEVVQPKIETVPLTVSASGTLSSPHSVTVTAQITGQLSKVWVQAGQTVAAGQRLFSLEAAPDRAALAQARAKLKGDEAQARYAEGQVAAMKPLVAKLYVTRQTFDQAVATAQADRAQVAQDRAALTTARLNLGYTTLRAPIAGRLGVIDLQAGNAVQANTTALVTLRQMNPLQVNFTLPQSMLSKVLALPKSGVDGSLAVLRENATQVLGHGHLEVVDNGVDSGNGTVTLQGTVGNADGKLWPGQFVTVRLRFGAIDHALVVPAGAVQPGQNGNFVYMVKAGKAVVQPVTVSLTTTDKAVIAKGLSASDSVIYPLPARIRPNATVKVLTPGAKSAVAKPDTQRSSHTSERAQPAGAAHS</sequence>
<dbReference type="Pfam" id="PF25967">
    <property type="entry name" value="RND-MFP_C"/>
    <property type="match status" value="1"/>
</dbReference>
<evidence type="ECO:0000259" key="11">
    <source>
        <dbReference type="Pfam" id="PF25967"/>
    </source>
</evidence>
<dbReference type="PROSITE" id="PS51257">
    <property type="entry name" value="PROKAR_LIPOPROTEIN"/>
    <property type="match status" value="1"/>
</dbReference>
<evidence type="ECO:0000256" key="3">
    <source>
        <dbReference type="ARBA" id="ARBA00022448"/>
    </source>
</evidence>
<dbReference type="OrthoDB" id="9800613at2"/>
<feature type="region of interest" description="Disordered" evidence="7">
    <location>
        <begin position="373"/>
        <end position="402"/>
    </location>
</feature>
<keyword evidence="6" id="KW-0472">Membrane</keyword>
<evidence type="ECO:0000256" key="5">
    <source>
        <dbReference type="ARBA" id="ARBA00022519"/>
    </source>
</evidence>
<feature type="domain" description="Multidrug resistance protein MdtA-like beta-barrel" evidence="10">
    <location>
        <begin position="214"/>
        <end position="296"/>
    </location>
</feature>
<feature type="compositionally biased region" description="Basic and acidic residues" evidence="7">
    <location>
        <begin position="383"/>
        <end position="392"/>
    </location>
</feature>
<dbReference type="GO" id="GO:0015562">
    <property type="term" value="F:efflux transmembrane transporter activity"/>
    <property type="evidence" value="ECO:0007669"/>
    <property type="project" value="TreeGrafter"/>
</dbReference>
<protein>
    <submittedName>
        <fullName evidence="12">Uncharacterized protein</fullName>
    </submittedName>
</protein>
<evidence type="ECO:0000256" key="6">
    <source>
        <dbReference type="ARBA" id="ARBA00023136"/>
    </source>
</evidence>
<dbReference type="InterPro" id="IPR058626">
    <property type="entry name" value="MdtA-like_b-barrel"/>
</dbReference>
<evidence type="ECO:0000259" key="8">
    <source>
        <dbReference type="Pfam" id="PF25876"/>
    </source>
</evidence>
<dbReference type="Pfam" id="PF25917">
    <property type="entry name" value="BSH_RND"/>
    <property type="match status" value="1"/>
</dbReference>
<evidence type="ECO:0000259" key="9">
    <source>
        <dbReference type="Pfam" id="PF25917"/>
    </source>
</evidence>
<dbReference type="InterPro" id="IPR006143">
    <property type="entry name" value="RND_pump_MFP"/>
</dbReference>